<dbReference type="GO" id="GO:0042998">
    <property type="term" value="P:positive regulation of Golgi to plasma membrane protein transport"/>
    <property type="evidence" value="ECO:0007669"/>
    <property type="project" value="InterPro"/>
</dbReference>
<keyword evidence="2" id="KW-0472">Membrane</keyword>
<feature type="domain" description="Consortin N-terminal" evidence="4">
    <location>
        <begin position="56"/>
        <end position="107"/>
    </location>
</feature>
<dbReference type="InterPro" id="IPR028129">
    <property type="entry name" value="Consortin_C"/>
</dbReference>
<organism evidence="5 6">
    <name type="scientific">Hemibagrus guttatus</name>
    <dbReference type="NCBI Taxonomy" id="175788"/>
    <lineage>
        <taxon>Eukaryota</taxon>
        <taxon>Metazoa</taxon>
        <taxon>Chordata</taxon>
        <taxon>Craniata</taxon>
        <taxon>Vertebrata</taxon>
        <taxon>Euteleostomi</taxon>
        <taxon>Actinopterygii</taxon>
        <taxon>Neopterygii</taxon>
        <taxon>Teleostei</taxon>
        <taxon>Ostariophysi</taxon>
        <taxon>Siluriformes</taxon>
        <taxon>Bagridae</taxon>
        <taxon>Hemibagrus</taxon>
    </lineage>
</organism>
<dbReference type="AlphaFoldDB" id="A0AAE0QA02"/>
<feature type="compositionally biased region" description="Acidic residues" evidence="1">
    <location>
        <begin position="179"/>
        <end position="199"/>
    </location>
</feature>
<feature type="domain" description="Consortin C-terminal" evidence="3">
    <location>
        <begin position="229"/>
        <end position="336"/>
    </location>
</feature>
<evidence type="ECO:0000259" key="4">
    <source>
        <dbReference type="Pfam" id="PF22883"/>
    </source>
</evidence>
<dbReference type="EMBL" id="JAUCMX010000019">
    <property type="protein sequence ID" value="KAK3516732.1"/>
    <property type="molecule type" value="Genomic_DNA"/>
</dbReference>
<dbReference type="GO" id="GO:0030133">
    <property type="term" value="C:transport vesicle"/>
    <property type="evidence" value="ECO:0007669"/>
    <property type="project" value="TreeGrafter"/>
</dbReference>
<dbReference type="InterPro" id="IPR042318">
    <property type="entry name" value="Consortin"/>
</dbReference>
<feature type="compositionally biased region" description="Basic and acidic residues" evidence="1">
    <location>
        <begin position="207"/>
        <end position="216"/>
    </location>
</feature>
<dbReference type="Proteomes" id="UP001274896">
    <property type="component" value="Unassembled WGS sequence"/>
</dbReference>
<evidence type="ECO:0000313" key="5">
    <source>
        <dbReference type="EMBL" id="KAK3516732.1"/>
    </source>
</evidence>
<sequence length="341" mass="38738">MDCPAEKQCEINNKPEEKSENTAIRFCLDSSASGNSAPGPSPVFLAALTSLSEHANHMLLPQSLHQTAEAYFLEEDYQWAVQFLQLEMLYHERLLSNLASMQKDWESQWKAVTQGKKCPVKIHCTEIETKCMKSLNHICRTHQRPNHNVVEKQVPKESITVEQMNTGSFSKMNEWTERDAEEEIGDEDEDREEDLEAESLTEVAQEEVERRQKSSGDESTELIEVEETFPSNGLVSILKKREEFSPVSPPPHRNSSRFKVHFNDSDALLDNDDVHEDSCLFFLVLCLVTVVISMGGTMLYCFLGGAYSKICADFSQNTDFYFGFVCRAVDSLTHWFIPASS</sequence>
<accession>A0AAE0QA02</accession>
<protein>
    <recommendedName>
        <fullName evidence="7">Consortin C-terminal domain-containing protein</fullName>
    </recommendedName>
</protein>
<keyword evidence="6" id="KW-1185">Reference proteome</keyword>
<dbReference type="PANTHER" id="PTHR28581:SF1">
    <property type="entry name" value="CONSORTIN"/>
    <property type="match status" value="1"/>
</dbReference>
<dbReference type="GO" id="GO:0071253">
    <property type="term" value="F:connexin binding"/>
    <property type="evidence" value="ECO:0007669"/>
    <property type="project" value="InterPro"/>
</dbReference>
<dbReference type="PANTHER" id="PTHR28581">
    <property type="entry name" value="CONSORTIN"/>
    <property type="match status" value="1"/>
</dbReference>
<evidence type="ECO:0000256" key="2">
    <source>
        <dbReference type="SAM" id="Phobius"/>
    </source>
</evidence>
<name>A0AAE0QA02_9TELE</name>
<evidence type="ECO:0000256" key="1">
    <source>
        <dbReference type="SAM" id="MobiDB-lite"/>
    </source>
</evidence>
<comment type="caution">
    <text evidence="5">The sequence shown here is derived from an EMBL/GenBank/DDBJ whole genome shotgun (WGS) entry which is preliminary data.</text>
</comment>
<feature type="transmembrane region" description="Helical" evidence="2">
    <location>
        <begin position="280"/>
        <end position="303"/>
    </location>
</feature>
<proteinExistence type="predicted"/>
<dbReference type="InterPro" id="IPR054132">
    <property type="entry name" value="Consortin_N"/>
</dbReference>
<evidence type="ECO:0000313" key="6">
    <source>
        <dbReference type="Proteomes" id="UP001274896"/>
    </source>
</evidence>
<dbReference type="Pfam" id="PF15281">
    <property type="entry name" value="Consortin_C"/>
    <property type="match status" value="1"/>
</dbReference>
<evidence type="ECO:0008006" key="7">
    <source>
        <dbReference type="Google" id="ProtNLM"/>
    </source>
</evidence>
<dbReference type="GO" id="GO:0005886">
    <property type="term" value="C:plasma membrane"/>
    <property type="evidence" value="ECO:0007669"/>
    <property type="project" value="TreeGrafter"/>
</dbReference>
<feature type="region of interest" description="Disordered" evidence="1">
    <location>
        <begin position="175"/>
        <end position="221"/>
    </location>
</feature>
<keyword evidence="2" id="KW-1133">Transmembrane helix</keyword>
<reference evidence="5" key="1">
    <citation type="submission" date="2023-06" db="EMBL/GenBank/DDBJ databases">
        <title>Male Hemibagrus guttatus genome.</title>
        <authorList>
            <person name="Bian C."/>
        </authorList>
    </citation>
    <scope>NUCLEOTIDE SEQUENCE</scope>
    <source>
        <strain evidence="5">Male_cb2023</strain>
        <tissue evidence="5">Muscle</tissue>
    </source>
</reference>
<keyword evidence="2" id="KW-0812">Transmembrane</keyword>
<dbReference type="Pfam" id="PF22883">
    <property type="entry name" value="Consortin_N"/>
    <property type="match status" value="1"/>
</dbReference>
<gene>
    <name evidence="5" type="ORF">QTP70_022528</name>
</gene>
<dbReference type="GO" id="GO:0005802">
    <property type="term" value="C:trans-Golgi network"/>
    <property type="evidence" value="ECO:0007669"/>
    <property type="project" value="InterPro"/>
</dbReference>
<evidence type="ECO:0000259" key="3">
    <source>
        <dbReference type="Pfam" id="PF15281"/>
    </source>
</evidence>